<dbReference type="Proteomes" id="UP000289169">
    <property type="component" value="Segment"/>
</dbReference>
<evidence type="ECO:0000313" key="1">
    <source>
        <dbReference type="EMBL" id="QAU03978.1"/>
    </source>
</evidence>
<name>A0A410T5G9_9CAUD</name>
<evidence type="ECO:0000313" key="2">
    <source>
        <dbReference type="Proteomes" id="UP000289169"/>
    </source>
</evidence>
<protein>
    <submittedName>
        <fullName evidence="1">Uncharacterized protein</fullName>
    </submittedName>
</protein>
<gene>
    <name evidence="1" type="ORF">Henu6_gp175</name>
</gene>
<proteinExistence type="predicted"/>
<sequence>MSLVGKYIIVKYDTEVIIDHTFKVIADEGAMVMVETSSKVPRRYMKHTILQVFDAPEDAEPLLALHKRYMKWHKKMIKKNRRMRKAILSLAQDFYK</sequence>
<dbReference type="EMBL" id="MK240351">
    <property type="protein sequence ID" value="QAU03978.1"/>
    <property type="molecule type" value="Genomic_DNA"/>
</dbReference>
<accession>A0A410T5G9</accession>
<reference evidence="1 2" key="1">
    <citation type="submission" date="2018-11" db="EMBL/GenBank/DDBJ databases">
        <authorList>
            <person name="Teng T."/>
        </authorList>
    </citation>
    <scope>NUCLEOTIDE SEQUENCE [LARGE SCALE GENOMIC DNA]</scope>
</reference>
<organism evidence="1 2">
    <name type="scientific">Acinetobacter phage Henu6</name>
    <dbReference type="NCBI Taxonomy" id="2500136"/>
    <lineage>
        <taxon>Viruses</taxon>
        <taxon>Duplodnaviria</taxon>
        <taxon>Heunggongvirae</taxon>
        <taxon>Uroviricota</taxon>
        <taxon>Caudoviricetes</taxon>
        <taxon>Pantevenvirales</taxon>
        <taxon>Straboviridae</taxon>
        <taxon>Twarogvirinae</taxon>
        <taxon>Zedzedvirus</taxon>
        <taxon>Zedzedvirus zz1</taxon>
    </lineage>
</organism>